<dbReference type="Pfam" id="PF20520">
    <property type="entry name" value="Ac45-VOA1_TM"/>
    <property type="match status" value="1"/>
</dbReference>
<dbReference type="GO" id="GO:0001671">
    <property type="term" value="F:ATPase activator activity"/>
    <property type="evidence" value="ECO:0007669"/>
    <property type="project" value="TreeGrafter"/>
</dbReference>
<gene>
    <name evidence="10" type="ORF">KUF71_023111</name>
</gene>
<comment type="similarity">
    <text evidence="2">Belongs to the vacuolar ATPase subunit S1 family.</text>
</comment>
<reference evidence="10" key="2">
    <citation type="journal article" date="2023" name="BMC Genomics">
        <title>Pest status, molecular evolution, and epigenetic factors derived from the genome assembly of Frankliniella fusca, a thysanopteran phytovirus vector.</title>
        <authorList>
            <person name="Catto M.A."/>
            <person name="Labadie P.E."/>
            <person name="Jacobson A.L."/>
            <person name="Kennedy G.G."/>
            <person name="Srinivasan R."/>
            <person name="Hunt B.G."/>
        </authorList>
    </citation>
    <scope>NUCLEOTIDE SEQUENCE</scope>
    <source>
        <strain evidence="10">PL_HMW_Pooled</strain>
    </source>
</reference>
<protein>
    <submittedName>
        <fullName evidence="10">V-type proton ATPase subunit S1</fullName>
    </submittedName>
</protein>
<feature type="compositionally biased region" description="Basic and acidic residues" evidence="6">
    <location>
        <begin position="242"/>
        <end position="251"/>
    </location>
</feature>
<reference evidence="10" key="1">
    <citation type="submission" date="2021-07" db="EMBL/GenBank/DDBJ databases">
        <authorList>
            <person name="Catto M.A."/>
            <person name="Jacobson A."/>
            <person name="Kennedy G."/>
            <person name="Labadie P."/>
            <person name="Hunt B.G."/>
            <person name="Srinivasan R."/>
        </authorList>
    </citation>
    <scope>NUCLEOTIDE SEQUENCE</scope>
    <source>
        <strain evidence="10">PL_HMW_Pooled</strain>
        <tissue evidence="10">Head</tissue>
    </source>
</reference>
<proteinExistence type="inferred from homology"/>
<feature type="compositionally biased region" description="Basic and acidic residues" evidence="6">
    <location>
        <begin position="210"/>
        <end position="232"/>
    </location>
</feature>
<dbReference type="EMBL" id="JAHWGI010000335">
    <property type="protein sequence ID" value="KAK3913654.1"/>
    <property type="molecule type" value="Genomic_DNA"/>
</dbReference>
<sequence>MSSFSALLFLGVVIPCVLSADLVPVLLWDSYRDSSIKSSSIPFLSRISQDEFKGILAKKLQNNPVVIVFAEENLSIEDFSWQDELGRGAFPNLHNLSRSGDADLLYLPFVESPLAVLEHMYPQNPGWNEAILGPEGIPILSKDTPYSNFLKVNLEDAKVSDGRSDLLKRHDSTIYNIYQDLRHNHDHVIAIYTSLHSSWHIEENIKSRKIREAEENAAKESEDESPKRKEAEEGTEEQAEAGEPKEKESSKTSESATSPSPAQPSPSPSAIPTYGPPEEWPPFMTIPILSGLMVTSLLLGILGFAISAMMEIKPMMRFDDPKGKSLTFAVQE</sequence>
<dbReference type="PANTHER" id="PTHR12471">
    <property type="entry name" value="VACUOLAR ATP SYNTHASE SUBUNIT S1"/>
    <property type="match status" value="1"/>
</dbReference>
<accession>A0AAE1LCG6</accession>
<name>A0AAE1LCG6_9NEOP</name>
<evidence type="ECO:0000256" key="4">
    <source>
        <dbReference type="ARBA" id="ARBA00022989"/>
    </source>
</evidence>
<keyword evidence="8" id="KW-0732">Signal</keyword>
<evidence type="ECO:0000256" key="8">
    <source>
        <dbReference type="SAM" id="SignalP"/>
    </source>
</evidence>
<feature type="signal peptide" evidence="8">
    <location>
        <begin position="1"/>
        <end position="19"/>
    </location>
</feature>
<organism evidence="10 11">
    <name type="scientific">Frankliniella fusca</name>
    <dbReference type="NCBI Taxonomy" id="407009"/>
    <lineage>
        <taxon>Eukaryota</taxon>
        <taxon>Metazoa</taxon>
        <taxon>Ecdysozoa</taxon>
        <taxon>Arthropoda</taxon>
        <taxon>Hexapoda</taxon>
        <taxon>Insecta</taxon>
        <taxon>Pterygota</taxon>
        <taxon>Neoptera</taxon>
        <taxon>Paraneoptera</taxon>
        <taxon>Thysanoptera</taxon>
        <taxon>Terebrantia</taxon>
        <taxon>Thripoidea</taxon>
        <taxon>Thripidae</taxon>
        <taxon>Frankliniella</taxon>
    </lineage>
</organism>
<dbReference type="InterPro" id="IPR008388">
    <property type="entry name" value="Ac45_acc_su"/>
</dbReference>
<evidence type="ECO:0000256" key="5">
    <source>
        <dbReference type="ARBA" id="ARBA00023136"/>
    </source>
</evidence>
<feature type="transmembrane region" description="Helical" evidence="7">
    <location>
        <begin position="286"/>
        <end position="308"/>
    </location>
</feature>
<feature type="domain" description="V-type proton ATPase subunit S1/VOA1 transmembrane" evidence="9">
    <location>
        <begin position="282"/>
        <end position="320"/>
    </location>
</feature>
<keyword evidence="11" id="KW-1185">Reference proteome</keyword>
<evidence type="ECO:0000259" key="9">
    <source>
        <dbReference type="Pfam" id="PF20520"/>
    </source>
</evidence>
<dbReference type="Proteomes" id="UP001219518">
    <property type="component" value="Unassembled WGS sequence"/>
</dbReference>
<comment type="caution">
    <text evidence="10">The sequence shown here is derived from an EMBL/GenBank/DDBJ whole genome shotgun (WGS) entry which is preliminary data.</text>
</comment>
<keyword evidence="3 7" id="KW-0812">Transmembrane</keyword>
<evidence type="ECO:0000256" key="7">
    <source>
        <dbReference type="SAM" id="Phobius"/>
    </source>
</evidence>
<feature type="chain" id="PRO_5041966177" evidence="8">
    <location>
        <begin position="20"/>
        <end position="332"/>
    </location>
</feature>
<dbReference type="InterPro" id="IPR046756">
    <property type="entry name" value="VAS1/VOA1_TM"/>
</dbReference>
<feature type="region of interest" description="Disordered" evidence="6">
    <location>
        <begin position="210"/>
        <end position="276"/>
    </location>
</feature>
<evidence type="ECO:0000313" key="10">
    <source>
        <dbReference type="EMBL" id="KAK3913654.1"/>
    </source>
</evidence>
<evidence type="ECO:0000256" key="6">
    <source>
        <dbReference type="SAM" id="MobiDB-lite"/>
    </source>
</evidence>
<keyword evidence="5 7" id="KW-0472">Membrane</keyword>
<evidence type="ECO:0000313" key="11">
    <source>
        <dbReference type="Proteomes" id="UP001219518"/>
    </source>
</evidence>
<evidence type="ECO:0000256" key="1">
    <source>
        <dbReference type="ARBA" id="ARBA00004167"/>
    </source>
</evidence>
<dbReference type="GO" id="GO:0030641">
    <property type="term" value="P:regulation of cellular pH"/>
    <property type="evidence" value="ECO:0007669"/>
    <property type="project" value="TreeGrafter"/>
</dbReference>
<feature type="compositionally biased region" description="Pro residues" evidence="6">
    <location>
        <begin position="261"/>
        <end position="276"/>
    </location>
</feature>
<keyword evidence="4 7" id="KW-1133">Transmembrane helix</keyword>
<evidence type="ECO:0000256" key="3">
    <source>
        <dbReference type="ARBA" id="ARBA00022692"/>
    </source>
</evidence>
<dbReference type="GO" id="GO:0033176">
    <property type="term" value="C:proton-transporting V-type ATPase complex"/>
    <property type="evidence" value="ECO:0007669"/>
    <property type="project" value="TreeGrafter"/>
</dbReference>
<dbReference type="AlphaFoldDB" id="A0AAE1LCG6"/>
<evidence type="ECO:0000256" key="2">
    <source>
        <dbReference type="ARBA" id="ARBA00009037"/>
    </source>
</evidence>
<comment type="subcellular location">
    <subcellularLocation>
        <location evidence="1">Membrane</location>
        <topology evidence="1">Single-pass membrane protein</topology>
    </subcellularLocation>
</comment>
<dbReference type="PANTHER" id="PTHR12471:SF7">
    <property type="entry name" value="V-TYPE PROTON ATPASE SUBUNIT S1"/>
    <property type="match status" value="1"/>
</dbReference>